<name>A0ABW2PKG5_9BACL</name>
<accession>A0ABW2PKG5</accession>
<evidence type="ECO:0000313" key="3">
    <source>
        <dbReference type="Proteomes" id="UP001596439"/>
    </source>
</evidence>
<feature type="transmembrane region" description="Helical" evidence="1">
    <location>
        <begin position="12"/>
        <end position="35"/>
    </location>
</feature>
<dbReference type="Pfam" id="PF10112">
    <property type="entry name" value="Halogen_Hydrol"/>
    <property type="match status" value="1"/>
</dbReference>
<sequence length="240" mass="28487">MKTWMKWALTGAVIYFAINVFDFSWLFIIVGALVLNEVWSTNKRKNRQRTPTTVAKRAKKKLLLDEDEPFTGSRILKPIEEPVPARQFEATDDLELQFLQRTIEQGYEKLQQIDRVLPEIKDVEVRREMKAVSKEAHELFEELFENPQDAKHVRDLFTFYLDSLVSVVLKFKELEGKRVVIQEETREQLITNMRLIVDKFKEQRGRLLEDDAVDFERELIMMERVLSDQPEGRKKHDFIE</sequence>
<keyword evidence="1" id="KW-0472">Membrane</keyword>
<protein>
    <submittedName>
        <fullName evidence="2">5-bromo-4-chloroindolyl phosphate hydrolysis family protein</fullName>
    </submittedName>
</protein>
<keyword evidence="3" id="KW-1185">Reference proteome</keyword>
<proteinExistence type="predicted"/>
<dbReference type="RefSeq" id="WP_214788511.1">
    <property type="nucleotide sequence ID" value="NZ_JANIEL010000017.1"/>
</dbReference>
<reference evidence="3" key="1">
    <citation type="journal article" date="2019" name="Int. J. Syst. Evol. Microbiol.">
        <title>The Global Catalogue of Microorganisms (GCM) 10K type strain sequencing project: providing services to taxonomists for standard genome sequencing and annotation.</title>
        <authorList>
            <consortium name="The Broad Institute Genomics Platform"/>
            <consortium name="The Broad Institute Genome Sequencing Center for Infectious Disease"/>
            <person name="Wu L."/>
            <person name="Ma J."/>
        </authorList>
    </citation>
    <scope>NUCLEOTIDE SEQUENCE [LARGE SCALE GENOMIC DNA]</scope>
    <source>
        <strain evidence="3">CCUG 55590</strain>
    </source>
</reference>
<evidence type="ECO:0000256" key="1">
    <source>
        <dbReference type="SAM" id="Phobius"/>
    </source>
</evidence>
<comment type="caution">
    <text evidence="2">The sequence shown here is derived from an EMBL/GenBank/DDBJ whole genome shotgun (WGS) entry which is preliminary data.</text>
</comment>
<dbReference type="InterPro" id="IPR018770">
    <property type="entry name" value="ChloroindolylP_hydrolase"/>
</dbReference>
<keyword evidence="1" id="KW-0812">Transmembrane</keyword>
<organism evidence="2 3">
    <name type="scientific">Exiguobacterium aestuarii</name>
    <dbReference type="NCBI Taxonomy" id="273527"/>
    <lineage>
        <taxon>Bacteria</taxon>
        <taxon>Bacillati</taxon>
        <taxon>Bacillota</taxon>
        <taxon>Bacilli</taxon>
        <taxon>Bacillales</taxon>
        <taxon>Bacillales Family XII. Incertae Sedis</taxon>
        <taxon>Exiguobacterium</taxon>
    </lineage>
</organism>
<keyword evidence="1" id="KW-1133">Transmembrane helix</keyword>
<evidence type="ECO:0000313" key="2">
    <source>
        <dbReference type="EMBL" id="MFC7389972.1"/>
    </source>
</evidence>
<gene>
    <name evidence="2" type="ORF">ACFQO8_07425</name>
</gene>
<dbReference type="Proteomes" id="UP001596439">
    <property type="component" value="Unassembled WGS sequence"/>
</dbReference>
<dbReference type="EMBL" id="JBHTCE010000001">
    <property type="protein sequence ID" value="MFC7389972.1"/>
    <property type="molecule type" value="Genomic_DNA"/>
</dbReference>